<sequence length="214" mass="25182">MNISNSILEKESPQIREMFTFWAQRMHCEVDFWPLEDDIDVHTEGHCERVLLHALRLANMQKLRIRATIALCHAAIFHDTRRKDNYLDKGHGERAAEYYKAFCAEHADMHYLPEAYAAIRFHDQDDILGDAYIQNEGKDEAPAWLTVYHDFKDADALDRYRLGTWCLDANYLRSQEAKEMMPFALDLVHQTIDAETLKRTYALTEPFKDRFKKP</sequence>
<dbReference type="Gene3D" id="1.10.3210.10">
    <property type="entry name" value="Hypothetical protein af1432"/>
    <property type="match status" value="1"/>
</dbReference>
<evidence type="ECO:0000313" key="2">
    <source>
        <dbReference type="Proteomes" id="UP000274578"/>
    </source>
</evidence>
<protein>
    <recommendedName>
        <fullName evidence="3">HD domain-containing protein</fullName>
    </recommendedName>
</protein>
<accession>A0A448L2V9</accession>
<evidence type="ECO:0000313" key="1">
    <source>
        <dbReference type="EMBL" id="VEH14297.1"/>
    </source>
</evidence>
<dbReference type="RefSeq" id="WP_018919429.1">
    <property type="nucleotide sequence ID" value="NZ_LR134384.1"/>
</dbReference>
<proteinExistence type="predicted"/>
<dbReference type="Proteomes" id="UP000274578">
    <property type="component" value="Chromosome 1"/>
</dbReference>
<dbReference type="SUPFAM" id="SSF109604">
    <property type="entry name" value="HD-domain/PDEase-like"/>
    <property type="match status" value="1"/>
</dbReference>
<dbReference type="KEGG" id="poc:NCTC13071_00267"/>
<gene>
    <name evidence="1" type="ORF">NCTC13071_00267</name>
</gene>
<dbReference type="GeneID" id="85011185"/>
<organism evidence="1 2">
    <name type="scientific">Segatella oris</name>
    <dbReference type="NCBI Taxonomy" id="28135"/>
    <lineage>
        <taxon>Bacteria</taxon>
        <taxon>Pseudomonadati</taxon>
        <taxon>Bacteroidota</taxon>
        <taxon>Bacteroidia</taxon>
        <taxon>Bacteroidales</taxon>
        <taxon>Prevotellaceae</taxon>
        <taxon>Segatella</taxon>
    </lineage>
</organism>
<reference evidence="1 2" key="1">
    <citation type="submission" date="2018-12" db="EMBL/GenBank/DDBJ databases">
        <authorList>
            <consortium name="Pathogen Informatics"/>
        </authorList>
    </citation>
    <scope>NUCLEOTIDE SEQUENCE [LARGE SCALE GENOMIC DNA]</scope>
    <source>
        <strain evidence="1 2">NCTC13071</strain>
    </source>
</reference>
<name>A0A448L2V9_9BACT</name>
<dbReference type="AlphaFoldDB" id="A0A448L2V9"/>
<dbReference type="EMBL" id="LR134384">
    <property type="protein sequence ID" value="VEH14297.1"/>
    <property type="molecule type" value="Genomic_DNA"/>
</dbReference>
<evidence type="ECO:0008006" key="3">
    <source>
        <dbReference type="Google" id="ProtNLM"/>
    </source>
</evidence>